<dbReference type="Pfam" id="PF00589">
    <property type="entry name" value="Phage_integrase"/>
    <property type="match status" value="1"/>
</dbReference>
<dbReference type="SUPFAM" id="SSF56349">
    <property type="entry name" value="DNA breaking-rejoining enzymes"/>
    <property type="match status" value="1"/>
</dbReference>
<keyword evidence="13" id="KW-1185">Reference proteome</keyword>
<evidence type="ECO:0000256" key="3">
    <source>
        <dbReference type="ARBA" id="ARBA00022618"/>
    </source>
</evidence>
<evidence type="ECO:0000256" key="1">
    <source>
        <dbReference type="ARBA" id="ARBA00004496"/>
    </source>
</evidence>
<evidence type="ECO:0000259" key="10">
    <source>
        <dbReference type="PROSITE" id="PS51898"/>
    </source>
</evidence>
<dbReference type="PANTHER" id="PTHR30349">
    <property type="entry name" value="PHAGE INTEGRASE-RELATED"/>
    <property type="match status" value="1"/>
</dbReference>
<reference evidence="12 13" key="1">
    <citation type="submission" date="2016-11" db="EMBL/GenBank/DDBJ databases">
        <authorList>
            <person name="Manzoor S."/>
        </authorList>
    </citation>
    <scope>NUCLEOTIDE SEQUENCE [LARGE SCALE GENOMIC DNA]</scope>
    <source>
        <strain evidence="12">Clostridium ultunense strain Esp</strain>
    </source>
</reference>
<evidence type="ECO:0000256" key="4">
    <source>
        <dbReference type="ARBA" id="ARBA00022829"/>
    </source>
</evidence>
<dbReference type="GO" id="GO:0051301">
    <property type="term" value="P:cell division"/>
    <property type="evidence" value="ECO:0007669"/>
    <property type="project" value="UniProtKB-KW"/>
</dbReference>
<dbReference type="OrthoDB" id="9785687at2"/>
<protein>
    <submittedName>
        <fullName evidence="12">Tyrosine recombinase XerC</fullName>
    </submittedName>
</protein>
<feature type="domain" description="Tyr recombinase" evidence="10">
    <location>
        <begin position="111"/>
        <end position="294"/>
    </location>
</feature>
<evidence type="ECO:0000256" key="8">
    <source>
        <dbReference type="ARBA" id="ARBA00023306"/>
    </source>
</evidence>
<dbReference type="InterPro" id="IPR050090">
    <property type="entry name" value="Tyrosine_recombinase_XerCD"/>
</dbReference>
<keyword evidence="6 9" id="KW-0238">DNA-binding</keyword>
<feature type="domain" description="Core-binding (CB)" evidence="11">
    <location>
        <begin position="2"/>
        <end position="90"/>
    </location>
</feature>
<dbReference type="PROSITE" id="PS51900">
    <property type="entry name" value="CB"/>
    <property type="match status" value="1"/>
</dbReference>
<dbReference type="PROSITE" id="PS51898">
    <property type="entry name" value="TYR_RECOMBINASE"/>
    <property type="match status" value="1"/>
</dbReference>
<dbReference type="GO" id="GO:0015074">
    <property type="term" value="P:DNA integration"/>
    <property type="evidence" value="ECO:0007669"/>
    <property type="project" value="UniProtKB-KW"/>
</dbReference>
<keyword evidence="8" id="KW-0131">Cell cycle</keyword>
<dbReference type="InterPro" id="IPR010998">
    <property type="entry name" value="Integrase_recombinase_N"/>
</dbReference>
<keyword evidence="4" id="KW-0159">Chromosome partition</keyword>
<evidence type="ECO:0000256" key="6">
    <source>
        <dbReference type="ARBA" id="ARBA00023125"/>
    </source>
</evidence>
<dbReference type="GO" id="GO:0006310">
    <property type="term" value="P:DNA recombination"/>
    <property type="evidence" value="ECO:0007669"/>
    <property type="project" value="UniProtKB-KW"/>
</dbReference>
<evidence type="ECO:0000313" key="13">
    <source>
        <dbReference type="Proteomes" id="UP000245423"/>
    </source>
</evidence>
<dbReference type="InterPro" id="IPR044068">
    <property type="entry name" value="CB"/>
</dbReference>
<evidence type="ECO:0000256" key="7">
    <source>
        <dbReference type="ARBA" id="ARBA00023172"/>
    </source>
</evidence>
<accession>A0A1M4PPF8</accession>
<dbReference type="GO" id="GO:0005737">
    <property type="term" value="C:cytoplasm"/>
    <property type="evidence" value="ECO:0007669"/>
    <property type="project" value="UniProtKB-SubCell"/>
</dbReference>
<dbReference type="PANTHER" id="PTHR30349:SF77">
    <property type="entry name" value="TYROSINE RECOMBINASE XERC"/>
    <property type="match status" value="1"/>
</dbReference>
<dbReference type="EMBL" id="LT669839">
    <property type="protein sequence ID" value="SHD77359.1"/>
    <property type="molecule type" value="Genomic_DNA"/>
</dbReference>
<dbReference type="Proteomes" id="UP000245423">
    <property type="component" value="Chromosome 1"/>
</dbReference>
<dbReference type="GO" id="GO:0007059">
    <property type="term" value="P:chromosome segregation"/>
    <property type="evidence" value="ECO:0007669"/>
    <property type="project" value="UniProtKB-KW"/>
</dbReference>
<dbReference type="GO" id="GO:0003677">
    <property type="term" value="F:DNA binding"/>
    <property type="evidence" value="ECO:0007669"/>
    <property type="project" value="UniProtKB-UniRule"/>
</dbReference>
<dbReference type="Pfam" id="PF02899">
    <property type="entry name" value="Phage_int_SAM_1"/>
    <property type="match status" value="1"/>
</dbReference>
<dbReference type="AlphaFoldDB" id="A0A1M4PPF8"/>
<keyword evidence="3" id="KW-0132">Cell division</keyword>
<keyword evidence="5" id="KW-0229">DNA integration</keyword>
<keyword evidence="2" id="KW-0963">Cytoplasm</keyword>
<organism evidence="12 13">
    <name type="scientific">[Clostridium] ultunense Esp</name>
    <dbReference type="NCBI Taxonomy" id="1288971"/>
    <lineage>
        <taxon>Bacteria</taxon>
        <taxon>Bacillati</taxon>
        <taxon>Bacillota</taxon>
        <taxon>Tissierellia</taxon>
        <taxon>Tissierellales</taxon>
        <taxon>Tepidimicrobiaceae</taxon>
        <taxon>Schnuerera</taxon>
    </lineage>
</organism>
<dbReference type="InterPro" id="IPR011010">
    <property type="entry name" value="DNA_brk_join_enz"/>
</dbReference>
<gene>
    <name evidence="12" type="primary">xerC</name>
    <name evidence="12" type="ORF">CUESP1_2002</name>
</gene>
<dbReference type="InterPro" id="IPR004107">
    <property type="entry name" value="Integrase_SAM-like_N"/>
</dbReference>
<evidence type="ECO:0000256" key="2">
    <source>
        <dbReference type="ARBA" id="ARBA00022490"/>
    </source>
</evidence>
<dbReference type="InterPro" id="IPR002104">
    <property type="entry name" value="Integrase_catalytic"/>
</dbReference>
<evidence type="ECO:0000256" key="5">
    <source>
        <dbReference type="ARBA" id="ARBA00022908"/>
    </source>
</evidence>
<dbReference type="RefSeq" id="WP_025641384.1">
    <property type="nucleotide sequence ID" value="NZ_LT669839.1"/>
</dbReference>
<evidence type="ECO:0000256" key="9">
    <source>
        <dbReference type="PROSITE-ProRule" id="PRU01248"/>
    </source>
</evidence>
<dbReference type="Gene3D" id="1.10.150.130">
    <property type="match status" value="1"/>
</dbReference>
<keyword evidence="7" id="KW-0233">DNA recombination</keyword>
<evidence type="ECO:0000259" key="11">
    <source>
        <dbReference type="PROSITE" id="PS51900"/>
    </source>
</evidence>
<evidence type="ECO:0000313" key="12">
    <source>
        <dbReference type="EMBL" id="SHD77359.1"/>
    </source>
</evidence>
<dbReference type="InterPro" id="IPR013762">
    <property type="entry name" value="Integrase-like_cat_sf"/>
</dbReference>
<sequence>MKNLDVLYGEFLDYMLSEKNASSLTIDSYRRDYNVLTEYLVSKRMPKSLDMLTTQNLRNYVNYMKKIKDYSSTTINRKINSLRSFAKFLVINEYMDVNFMDRITAPKKEKKLPKVMKEEELEKFLSVIMDYSDGNGLRDRAIFNLYASTGIRRQELINLNIEDVDLGNNTLKILNGKGGRDRVVPLFEPTSGYLWEYLMTRLPVKDNKEPLFKSGYGNRISVTAIQQLFRRYMKIAGLDDKGYTIHTLRHTYATLILKNGGNLMEIKDLLGHADLNSTSIYLHTTVEQLRKTSKLHPLAKRENEE</sequence>
<name>A0A1M4PPF8_9FIRM</name>
<proteinExistence type="predicted"/>
<comment type="subcellular location">
    <subcellularLocation>
        <location evidence="1">Cytoplasm</location>
    </subcellularLocation>
</comment>
<dbReference type="Gene3D" id="1.10.443.10">
    <property type="entry name" value="Intergrase catalytic core"/>
    <property type="match status" value="1"/>
</dbReference>